<protein>
    <recommendedName>
        <fullName evidence="7">Glutamate--tRNA ligase</fullName>
        <ecNumber evidence="7">6.1.1.17</ecNumber>
    </recommendedName>
    <alternativeName>
        <fullName evidence="7">Glutamyl-tRNA synthetase</fullName>
        <shortName evidence="7">GluRS</shortName>
    </alternativeName>
</protein>
<accession>A0A1F6W393</accession>
<dbReference type="InterPro" id="IPR014729">
    <property type="entry name" value="Rossmann-like_a/b/a_fold"/>
</dbReference>
<dbReference type="GO" id="GO:0006424">
    <property type="term" value="P:glutamyl-tRNA aminoacylation"/>
    <property type="evidence" value="ECO:0007669"/>
    <property type="project" value="UniProtKB-UniRule"/>
</dbReference>
<dbReference type="GO" id="GO:0004818">
    <property type="term" value="F:glutamate-tRNA ligase activity"/>
    <property type="evidence" value="ECO:0007669"/>
    <property type="project" value="UniProtKB-UniRule"/>
</dbReference>
<feature type="short sequence motif" description="'HIGH' region" evidence="7">
    <location>
        <begin position="11"/>
        <end position="21"/>
    </location>
</feature>
<feature type="domain" description="Aminoacyl-tRNA synthetase class I anticodon-binding" evidence="9">
    <location>
        <begin position="306"/>
        <end position="433"/>
    </location>
</feature>
<evidence type="ECO:0000256" key="6">
    <source>
        <dbReference type="ARBA" id="ARBA00023146"/>
    </source>
</evidence>
<dbReference type="PRINTS" id="PR00987">
    <property type="entry name" value="TRNASYNTHGLU"/>
</dbReference>
<name>A0A1F6W393_9BACT</name>
<comment type="similarity">
    <text evidence="1 7">Belongs to the class-I aminoacyl-tRNA synthetase family. Glutamate--tRNA ligase type 1 subfamily.</text>
</comment>
<dbReference type="Pfam" id="PF19269">
    <property type="entry name" value="Anticodon_2"/>
    <property type="match status" value="1"/>
</dbReference>
<dbReference type="SUPFAM" id="SSF52374">
    <property type="entry name" value="Nucleotidylyl transferase"/>
    <property type="match status" value="1"/>
</dbReference>
<dbReference type="Proteomes" id="UP000179275">
    <property type="component" value="Unassembled WGS sequence"/>
</dbReference>
<dbReference type="STRING" id="1801756.A3C67_02180"/>
<evidence type="ECO:0000256" key="1">
    <source>
        <dbReference type="ARBA" id="ARBA00007894"/>
    </source>
</evidence>
<evidence type="ECO:0000256" key="3">
    <source>
        <dbReference type="ARBA" id="ARBA00022741"/>
    </source>
</evidence>
<evidence type="ECO:0000313" key="10">
    <source>
        <dbReference type="EMBL" id="OGI76418.1"/>
    </source>
</evidence>
<dbReference type="InterPro" id="IPR049940">
    <property type="entry name" value="GluQ/Sye"/>
</dbReference>
<evidence type="ECO:0000259" key="8">
    <source>
        <dbReference type="Pfam" id="PF00749"/>
    </source>
</evidence>
<dbReference type="InterPro" id="IPR000924">
    <property type="entry name" value="Glu/Gln-tRNA-synth"/>
</dbReference>
<comment type="caution">
    <text evidence="7">Lacks conserved residue(s) required for the propagation of feature annotation.</text>
</comment>
<keyword evidence="3 7" id="KW-0547">Nucleotide-binding</keyword>
<evidence type="ECO:0000256" key="7">
    <source>
        <dbReference type="HAMAP-Rule" id="MF_00022"/>
    </source>
</evidence>
<dbReference type="HAMAP" id="MF_00022">
    <property type="entry name" value="Glu_tRNA_synth_type1"/>
    <property type="match status" value="1"/>
</dbReference>
<comment type="subunit">
    <text evidence="7">Monomer.</text>
</comment>
<sequence>MDKKVITRMPPSPTGLFHVGSVRTALYNYLYAKQNNGKFILRIEDTDKERSQKEFENNIVESFRWLNMPYKEFYRQSERTEIYKKYLKELIDKKLAYVSTEEPKEKGERGTVIRFNNPNKKIKFTDLVLGEIEFDTTDLKDFVIAKDFDTPLYHLAVVVDDIEMKVSHVIRGQDHISNTPRQILILEALGGQRPQYAHIPLILSPDKSKLSKRHGAMSALEYKEMGYLPEALLNFLALIGWNPGTDKEIFTLDELLKEFSLEKIQKSGGVFNVKKLNWINKEHMKMLSKKEIEKNILENLPEDYRNPKVIPVIIERISKWSDVGEIVRAGELDCFFKAPEIVKEKLAYKNTPLNKISYNLELAIKVLSDLEENNFTAENIKNALMLIADNLENRGMLLHPVRYALSGRDNSPDPFIIASILGKNETISRLQKVV</sequence>
<feature type="binding site" evidence="7">
    <location>
        <position position="212"/>
    </location>
    <ligand>
        <name>ATP</name>
        <dbReference type="ChEBI" id="CHEBI:30616"/>
    </ligand>
</feature>
<dbReference type="PANTHER" id="PTHR43311">
    <property type="entry name" value="GLUTAMATE--TRNA LIGASE"/>
    <property type="match status" value="1"/>
</dbReference>
<organism evidence="10 11">
    <name type="scientific">Candidatus Nomurabacteria bacterium RIFCSPHIGHO2_02_FULL_42_19</name>
    <dbReference type="NCBI Taxonomy" id="1801756"/>
    <lineage>
        <taxon>Bacteria</taxon>
        <taxon>Candidatus Nomuraibacteriota</taxon>
    </lineage>
</organism>
<evidence type="ECO:0000259" key="9">
    <source>
        <dbReference type="Pfam" id="PF19269"/>
    </source>
</evidence>
<gene>
    <name evidence="7" type="primary">gltX</name>
    <name evidence="10" type="ORF">A3C67_02180</name>
</gene>
<dbReference type="EMBL" id="MFUG01000003">
    <property type="protein sequence ID" value="OGI76418.1"/>
    <property type="molecule type" value="Genomic_DNA"/>
</dbReference>
<comment type="subcellular location">
    <subcellularLocation>
        <location evidence="7">Cytoplasm</location>
    </subcellularLocation>
</comment>
<dbReference type="SUPFAM" id="SSF48163">
    <property type="entry name" value="An anticodon-binding domain of class I aminoacyl-tRNA synthetases"/>
    <property type="match status" value="1"/>
</dbReference>
<comment type="catalytic activity">
    <reaction evidence="7">
        <text>tRNA(Glu) + L-glutamate + ATP = L-glutamyl-tRNA(Glu) + AMP + diphosphate</text>
        <dbReference type="Rhea" id="RHEA:23540"/>
        <dbReference type="Rhea" id="RHEA-COMP:9663"/>
        <dbReference type="Rhea" id="RHEA-COMP:9680"/>
        <dbReference type="ChEBI" id="CHEBI:29985"/>
        <dbReference type="ChEBI" id="CHEBI:30616"/>
        <dbReference type="ChEBI" id="CHEBI:33019"/>
        <dbReference type="ChEBI" id="CHEBI:78442"/>
        <dbReference type="ChEBI" id="CHEBI:78520"/>
        <dbReference type="ChEBI" id="CHEBI:456215"/>
        <dbReference type="EC" id="6.1.1.17"/>
    </reaction>
</comment>
<dbReference type="Pfam" id="PF00749">
    <property type="entry name" value="tRNA-synt_1c"/>
    <property type="match status" value="1"/>
</dbReference>
<reference evidence="10 11" key="1">
    <citation type="journal article" date="2016" name="Nat. Commun.">
        <title>Thousands of microbial genomes shed light on interconnected biogeochemical processes in an aquifer system.</title>
        <authorList>
            <person name="Anantharaman K."/>
            <person name="Brown C.T."/>
            <person name="Hug L.A."/>
            <person name="Sharon I."/>
            <person name="Castelle C.J."/>
            <person name="Probst A.J."/>
            <person name="Thomas B.C."/>
            <person name="Singh A."/>
            <person name="Wilkins M.J."/>
            <person name="Karaoz U."/>
            <person name="Brodie E.L."/>
            <person name="Williams K.H."/>
            <person name="Hubbard S.S."/>
            <person name="Banfield J.F."/>
        </authorList>
    </citation>
    <scope>NUCLEOTIDE SEQUENCE [LARGE SCALE GENOMIC DNA]</scope>
</reference>
<dbReference type="Gene3D" id="3.40.50.620">
    <property type="entry name" value="HUPs"/>
    <property type="match status" value="2"/>
</dbReference>
<keyword evidence="2 7" id="KW-0436">Ligase</keyword>
<dbReference type="CDD" id="cd00808">
    <property type="entry name" value="GluRS_core"/>
    <property type="match status" value="1"/>
</dbReference>
<feature type="short sequence motif" description="'KMSKS' region" evidence="7">
    <location>
        <begin position="209"/>
        <end position="213"/>
    </location>
</feature>
<keyword evidence="4 7" id="KW-0067">ATP-binding</keyword>
<dbReference type="EC" id="6.1.1.17" evidence="7"/>
<dbReference type="GO" id="GO:0000049">
    <property type="term" value="F:tRNA binding"/>
    <property type="evidence" value="ECO:0007669"/>
    <property type="project" value="InterPro"/>
</dbReference>
<dbReference type="AlphaFoldDB" id="A0A1F6W393"/>
<dbReference type="InterPro" id="IPR008925">
    <property type="entry name" value="aa_tRNA-synth_I_cd-bd_sf"/>
</dbReference>
<comment type="caution">
    <text evidence="10">The sequence shown here is derived from an EMBL/GenBank/DDBJ whole genome shotgun (WGS) entry which is preliminary data.</text>
</comment>
<dbReference type="InterPro" id="IPR033910">
    <property type="entry name" value="GluRS_core"/>
</dbReference>
<dbReference type="InterPro" id="IPR045462">
    <property type="entry name" value="aa-tRNA-synth_I_cd-bd"/>
</dbReference>
<dbReference type="InterPro" id="IPR020058">
    <property type="entry name" value="Glu/Gln-tRNA-synth_Ib_cat-dom"/>
</dbReference>
<proteinExistence type="inferred from homology"/>
<keyword evidence="6 7" id="KW-0030">Aminoacyl-tRNA synthetase</keyword>
<evidence type="ECO:0000256" key="2">
    <source>
        <dbReference type="ARBA" id="ARBA00022598"/>
    </source>
</evidence>
<dbReference type="GO" id="GO:0008270">
    <property type="term" value="F:zinc ion binding"/>
    <property type="evidence" value="ECO:0007669"/>
    <property type="project" value="InterPro"/>
</dbReference>
<dbReference type="InterPro" id="IPR004527">
    <property type="entry name" value="Glu-tRNA-ligase_bac/mito"/>
</dbReference>
<keyword evidence="7" id="KW-0963">Cytoplasm</keyword>
<evidence type="ECO:0000256" key="5">
    <source>
        <dbReference type="ARBA" id="ARBA00022917"/>
    </source>
</evidence>
<dbReference type="GO" id="GO:0005737">
    <property type="term" value="C:cytoplasm"/>
    <property type="evidence" value="ECO:0007669"/>
    <property type="project" value="UniProtKB-SubCell"/>
</dbReference>
<dbReference type="InterPro" id="IPR020751">
    <property type="entry name" value="aa-tRNA-synth_I_codon-bd_sub2"/>
</dbReference>
<evidence type="ECO:0000313" key="11">
    <source>
        <dbReference type="Proteomes" id="UP000179275"/>
    </source>
</evidence>
<dbReference type="Gene3D" id="1.10.10.350">
    <property type="match status" value="1"/>
</dbReference>
<dbReference type="PANTHER" id="PTHR43311:SF2">
    <property type="entry name" value="GLUTAMATE--TRNA LIGASE, MITOCHONDRIAL-RELATED"/>
    <property type="match status" value="1"/>
</dbReference>
<feature type="domain" description="Glutamyl/glutaminyl-tRNA synthetase class Ib catalytic" evidence="8">
    <location>
        <begin position="104"/>
        <end position="278"/>
    </location>
</feature>
<dbReference type="GO" id="GO:0005524">
    <property type="term" value="F:ATP binding"/>
    <property type="evidence" value="ECO:0007669"/>
    <property type="project" value="UniProtKB-UniRule"/>
</dbReference>
<dbReference type="NCBIfam" id="TIGR00464">
    <property type="entry name" value="gltX_bact"/>
    <property type="match status" value="1"/>
</dbReference>
<evidence type="ECO:0000256" key="4">
    <source>
        <dbReference type="ARBA" id="ARBA00022840"/>
    </source>
</evidence>
<comment type="function">
    <text evidence="7">Catalyzes the attachment of glutamate to tRNA(Glu) in a two-step reaction: glutamate is first activated by ATP to form Glu-AMP and then transferred to the acceptor end of tRNA(Glu).</text>
</comment>
<keyword evidence="5 7" id="KW-0648">Protein biosynthesis</keyword>